<reference evidence="2" key="1">
    <citation type="submission" date="2023-10" db="EMBL/GenBank/DDBJ databases">
        <authorList>
            <person name="Chen Y."/>
            <person name="Shah S."/>
            <person name="Dougan E. K."/>
            <person name="Thang M."/>
            <person name="Chan C."/>
        </authorList>
    </citation>
    <scope>NUCLEOTIDE SEQUENCE [LARGE SCALE GENOMIC DNA]</scope>
</reference>
<name>A0ABN9QZD1_9DINO</name>
<sequence>VAALSGLARPRELRQLAVAAFQSINCYTAEELQGRYREFLAYLDDAQVTWIRCRYPRQIARQGSPLWRCQAVLAAEGEVADLGPAVGPLAASDDDAVFIDWMGLPQHDGQGSGLQRMGREGQWPQPGKHPAVRTESAEAAFQK</sequence>
<feature type="region of interest" description="Disordered" evidence="1">
    <location>
        <begin position="109"/>
        <end position="143"/>
    </location>
</feature>
<protein>
    <submittedName>
        <fullName evidence="2">Uncharacterized protein</fullName>
    </submittedName>
</protein>
<dbReference type="EMBL" id="CAUYUJ010004977">
    <property type="protein sequence ID" value="CAK0811783.1"/>
    <property type="molecule type" value="Genomic_DNA"/>
</dbReference>
<evidence type="ECO:0000313" key="2">
    <source>
        <dbReference type="EMBL" id="CAK0811783.1"/>
    </source>
</evidence>
<feature type="non-terminal residue" evidence="2">
    <location>
        <position position="143"/>
    </location>
</feature>
<evidence type="ECO:0000313" key="3">
    <source>
        <dbReference type="Proteomes" id="UP001189429"/>
    </source>
</evidence>
<feature type="non-terminal residue" evidence="2">
    <location>
        <position position="1"/>
    </location>
</feature>
<organism evidence="2 3">
    <name type="scientific">Prorocentrum cordatum</name>
    <dbReference type="NCBI Taxonomy" id="2364126"/>
    <lineage>
        <taxon>Eukaryota</taxon>
        <taxon>Sar</taxon>
        <taxon>Alveolata</taxon>
        <taxon>Dinophyceae</taxon>
        <taxon>Prorocentrales</taxon>
        <taxon>Prorocentraceae</taxon>
        <taxon>Prorocentrum</taxon>
    </lineage>
</organism>
<evidence type="ECO:0000256" key="1">
    <source>
        <dbReference type="SAM" id="MobiDB-lite"/>
    </source>
</evidence>
<gene>
    <name evidence="2" type="ORF">PCOR1329_LOCUS16268</name>
</gene>
<comment type="caution">
    <text evidence="2">The sequence shown here is derived from an EMBL/GenBank/DDBJ whole genome shotgun (WGS) entry which is preliminary data.</text>
</comment>
<proteinExistence type="predicted"/>
<dbReference type="Proteomes" id="UP001189429">
    <property type="component" value="Unassembled WGS sequence"/>
</dbReference>
<keyword evidence="3" id="KW-1185">Reference proteome</keyword>
<accession>A0ABN9QZD1</accession>